<accession>A0A1K2H3Y2</accession>
<dbReference type="OrthoDB" id="9810880at2"/>
<dbReference type="SUPFAM" id="SSF53613">
    <property type="entry name" value="Ribokinase-like"/>
    <property type="match status" value="1"/>
</dbReference>
<organism evidence="4 5">
    <name type="scientific">Chitinimonas taiwanensis DSM 18899</name>
    <dbReference type="NCBI Taxonomy" id="1121279"/>
    <lineage>
        <taxon>Bacteria</taxon>
        <taxon>Pseudomonadati</taxon>
        <taxon>Pseudomonadota</taxon>
        <taxon>Betaproteobacteria</taxon>
        <taxon>Neisseriales</taxon>
        <taxon>Chitinibacteraceae</taxon>
        <taxon>Chitinimonas</taxon>
    </lineage>
</organism>
<protein>
    <recommendedName>
        <fullName evidence="2">hydroxymethylpyrimidine kinase</fullName>
        <ecNumber evidence="2">2.7.1.49</ecNumber>
    </recommendedName>
</protein>
<dbReference type="InterPro" id="IPR013749">
    <property type="entry name" value="PM/HMP-P_kinase-1"/>
</dbReference>
<name>A0A1K2H3Y2_9NEIS</name>
<dbReference type="STRING" id="1121279.SAMN02745887_00186"/>
<reference evidence="4 5" key="1">
    <citation type="submission" date="2016-11" db="EMBL/GenBank/DDBJ databases">
        <authorList>
            <person name="Jaros S."/>
            <person name="Januszkiewicz K."/>
            <person name="Wedrychowicz H."/>
        </authorList>
    </citation>
    <scope>NUCLEOTIDE SEQUENCE [LARGE SCALE GENOMIC DNA]</scope>
    <source>
        <strain evidence="4 5">DSM 18899</strain>
    </source>
</reference>
<dbReference type="EMBL" id="FPKR01000001">
    <property type="protein sequence ID" value="SFZ70368.1"/>
    <property type="molecule type" value="Genomic_DNA"/>
</dbReference>
<proteinExistence type="predicted"/>
<keyword evidence="5" id="KW-1185">Reference proteome</keyword>
<dbReference type="PANTHER" id="PTHR20858">
    <property type="entry name" value="PHOSPHOMETHYLPYRIMIDINE KINASE"/>
    <property type="match status" value="1"/>
</dbReference>
<dbReference type="PANTHER" id="PTHR20858:SF17">
    <property type="entry name" value="HYDROXYMETHYLPYRIMIDINE_PHOSPHOMETHYLPYRIMIDINE KINASE THI20-RELATED"/>
    <property type="match status" value="1"/>
</dbReference>
<evidence type="ECO:0000256" key="2">
    <source>
        <dbReference type="ARBA" id="ARBA00012135"/>
    </source>
</evidence>
<evidence type="ECO:0000259" key="3">
    <source>
        <dbReference type="Pfam" id="PF08543"/>
    </source>
</evidence>
<dbReference type="AlphaFoldDB" id="A0A1K2H3Y2"/>
<dbReference type="CDD" id="cd01169">
    <property type="entry name" value="HMPP_kinase"/>
    <property type="match status" value="1"/>
</dbReference>
<dbReference type="GO" id="GO:0009229">
    <property type="term" value="P:thiamine diphosphate biosynthetic process"/>
    <property type="evidence" value="ECO:0007669"/>
    <property type="project" value="UniProtKB-UniPathway"/>
</dbReference>
<dbReference type="GO" id="GO:0005829">
    <property type="term" value="C:cytosol"/>
    <property type="evidence" value="ECO:0007669"/>
    <property type="project" value="TreeGrafter"/>
</dbReference>
<dbReference type="GO" id="GO:0009228">
    <property type="term" value="P:thiamine biosynthetic process"/>
    <property type="evidence" value="ECO:0007669"/>
    <property type="project" value="InterPro"/>
</dbReference>
<dbReference type="RefSeq" id="WP_072426737.1">
    <property type="nucleotide sequence ID" value="NZ_FPKR01000001.1"/>
</dbReference>
<dbReference type="GO" id="GO:0008902">
    <property type="term" value="F:hydroxymethylpyrimidine kinase activity"/>
    <property type="evidence" value="ECO:0007669"/>
    <property type="project" value="UniProtKB-EC"/>
</dbReference>
<evidence type="ECO:0000256" key="1">
    <source>
        <dbReference type="ARBA" id="ARBA00004948"/>
    </source>
</evidence>
<comment type="pathway">
    <text evidence="1">Cofactor biosynthesis; thiamine diphosphate biosynthesis.</text>
</comment>
<dbReference type="InterPro" id="IPR029056">
    <property type="entry name" value="Ribokinase-like"/>
</dbReference>
<dbReference type="EC" id="2.7.1.49" evidence="2"/>
<keyword evidence="4" id="KW-0808">Transferase</keyword>
<dbReference type="InterPro" id="IPR004399">
    <property type="entry name" value="HMP/HMP-P_kinase_dom"/>
</dbReference>
<dbReference type="GO" id="GO:0008972">
    <property type="term" value="F:phosphomethylpyrimidine kinase activity"/>
    <property type="evidence" value="ECO:0007669"/>
    <property type="project" value="InterPro"/>
</dbReference>
<evidence type="ECO:0000313" key="4">
    <source>
        <dbReference type="EMBL" id="SFZ70368.1"/>
    </source>
</evidence>
<sequence length="279" mass="29812">MNPAPPIVLVFAANDPSAGGGLAADILTLSSLGCHPLPVLTAVTVQDTAGTEDFLAMEADMVSDQARFVLEDMQIAAIRVGALGSLENLTVVAEIAADYPDIPLILEPVFTTAGSDEYADEEMIGAVREMLLPHTTVLVVSSLAARRLATDEPDEQDGMSMDEAALRIRQFGCEFVLVTGTHEQTPTINNGLFNRSGRARQDSWERLPGSFHGAGTTLSSAVAAFIANGMDIPQAAREAQDYTWNALKHAYRPGMGQSVPDRLFWARPKPEDEGSAAED</sequence>
<keyword evidence="4" id="KW-0418">Kinase</keyword>
<evidence type="ECO:0000313" key="5">
    <source>
        <dbReference type="Proteomes" id="UP000186513"/>
    </source>
</evidence>
<dbReference type="UniPathway" id="UPA00060">
    <property type="reaction ID" value="UER00138"/>
</dbReference>
<feature type="domain" description="Pyridoxamine kinase/Phosphomethylpyrimidine kinase" evidence="3">
    <location>
        <begin position="15"/>
        <end position="257"/>
    </location>
</feature>
<dbReference type="Gene3D" id="3.40.1190.20">
    <property type="match status" value="1"/>
</dbReference>
<dbReference type="Proteomes" id="UP000186513">
    <property type="component" value="Unassembled WGS sequence"/>
</dbReference>
<dbReference type="Pfam" id="PF08543">
    <property type="entry name" value="Phos_pyr_kin"/>
    <property type="match status" value="1"/>
</dbReference>
<gene>
    <name evidence="4" type="ORF">SAMN02745887_00186</name>
</gene>